<dbReference type="PANTHER" id="PTHR43553">
    <property type="entry name" value="HEAVY METAL TRANSPORTER"/>
    <property type="match status" value="1"/>
</dbReference>
<evidence type="ECO:0008006" key="7">
    <source>
        <dbReference type="Google" id="ProtNLM"/>
    </source>
</evidence>
<keyword evidence="4" id="KW-0067">ATP-binding</keyword>
<reference evidence="5 6" key="1">
    <citation type="submission" date="2023-06" db="EMBL/GenBank/DDBJ databases">
        <title>The Gram-positive Non-spore-bearing Anaerobic Bacilli of Human Feces.</title>
        <authorList>
            <person name="Eggerth A.H."/>
        </authorList>
    </citation>
    <scope>NUCLEOTIDE SEQUENCE [LARGE SCALE GENOMIC DNA]</scope>
    <source>
        <strain evidence="5 6">CBA3108</strain>
    </source>
</reference>
<keyword evidence="3" id="KW-0547">Nucleotide-binding</keyword>
<dbReference type="PANTHER" id="PTHR43553:SF24">
    <property type="entry name" value="ENERGY-COUPLING FACTOR TRANSPORTER ATP-BINDING PROTEIN ECFA1"/>
    <property type="match status" value="1"/>
</dbReference>
<dbReference type="EMBL" id="CP115668">
    <property type="protein sequence ID" value="WCC79513.1"/>
    <property type="molecule type" value="Genomic_DNA"/>
</dbReference>
<protein>
    <recommendedName>
        <fullName evidence="7">ABC transporter, ATP-binding protein</fullName>
    </recommendedName>
</protein>
<evidence type="ECO:0000313" key="6">
    <source>
        <dbReference type="Proteomes" id="UP001212097"/>
    </source>
</evidence>
<evidence type="ECO:0000256" key="2">
    <source>
        <dbReference type="ARBA" id="ARBA00022448"/>
    </source>
</evidence>
<evidence type="ECO:0000256" key="3">
    <source>
        <dbReference type="ARBA" id="ARBA00022741"/>
    </source>
</evidence>
<comment type="similarity">
    <text evidence="1">Belongs to the ABC transporter superfamily.</text>
</comment>
<gene>
    <name evidence="5" type="ORF">O6R08_08325</name>
</gene>
<keyword evidence="2" id="KW-0813">Transport</keyword>
<name>A0ABY7QWT7_9ACTN</name>
<dbReference type="InterPro" id="IPR050095">
    <property type="entry name" value="ECF_ABC_transporter_ATP-bd"/>
</dbReference>
<accession>A0ABY7QWT7</accession>
<dbReference type="RefSeq" id="WP_271417710.1">
    <property type="nucleotide sequence ID" value="NZ_CP115668.1"/>
</dbReference>
<dbReference type="Gene3D" id="3.40.50.300">
    <property type="entry name" value="P-loop containing nucleotide triphosphate hydrolases"/>
    <property type="match status" value="3"/>
</dbReference>
<dbReference type="InterPro" id="IPR027417">
    <property type="entry name" value="P-loop_NTPase"/>
</dbReference>
<evidence type="ECO:0000256" key="4">
    <source>
        <dbReference type="ARBA" id="ARBA00022840"/>
    </source>
</evidence>
<dbReference type="Proteomes" id="UP001212097">
    <property type="component" value="Chromosome"/>
</dbReference>
<proteinExistence type="inferred from homology"/>
<dbReference type="SUPFAM" id="SSF52540">
    <property type="entry name" value="P-loop containing nucleoside triphosphate hydrolases"/>
    <property type="match status" value="2"/>
</dbReference>
<sequence length="466" mass="50140">MIVLDEVSVWLPGRGTVVNNVSLSLPTGTVTCLVGRRGAGTTMVLRLLAGQLPAGARVRGRAFIDEVDVMDLGPDHLAEMTHIVDTDLLTWADLRDSDPVEAGPWIRRPLDTWPLDVRARLATSLVSPDVARGHNYILVDHPTCGLNGSQRNSLTARLRALADHGATVLWADHDLDAVWSGADRIVEMSAGSVVSDSPAGTWIPRGLPLPVGRALVSLAGVEGSAISADTIPSVFPDLPRPHHNHAHRAGPVMTVIGCHDLGLEGPDLVIHDRETLAIVRAEDLAGATGLEPPREAQDSVRPESVASRLLGALPRPGRCLSSASLRPSQDLHQVAGTTELASRRRRDLSRGERAWLRIHGHLTTPEPLLLAHADHDLDPIERSRVSQSLFDEPAGLRIVTTRDVEFLVRAAHRVIVIDGHRVITDRSPLALGLAPLTRVGTFTGSRHHMTLGDVITSLDLMAGRTS</sequence>
<evidence type="ECO:0000313" key="5">
    <source>
        <dbReference type="EMBL" id="WCC79513.1"/>
    </source>
</evidence>
<organism evidence="5 6">
    <name type="scientific">Cutibacterium equinum</name>
    <dbReference type="NCBI Taxonomy" id="3016342"/>
    <lineage>
        <taxon>Bacteria</taxon>
        <taxon>Bacillati</taxon>
        <taxon>Actinomycetota</taxon>
        <taxon>Actinomycetes</taxon>
        <taxon>Propionibacteriales</taxon>
        <taxon>Propionibacteriaceae</taxon>
        <taxon>Cutibacterium</taxon>
    </lineage>
</organism>
<keyword evidence="6" id="KW-1185">Reference proteome</keyword>
<evidence type="ECO:0000256" key="1">
    <source>
        <dbReference type="ARBA" id="ARBA00005417"/>
    </source>
</evidence>